<accession>A0ABV5UTQ1</accession>
<name>A0ABV5UTQ1_9MICC</name>
<dbReference type="Pfam" id="PF23359">
    <property type="entry name" value="Lsr2_DNA-bd"/>
    <property type="match status" value="1"/>
</dbReference>
<evidence type="ECO:0000259" key="3">
    <source>
        <dbReference type="Pfam" id="PF11774"/>
    </source>
</evidence>
<dbReference type="InterPro" id="IPR055370">
    <property type="entry name" value="Lsr2_DNA-bd"/>
</dbReference>
<protein>
    <submittedName>
        <fullName evidence="5">Lsr2 family protein</fullName>
    </submittedName>
</protein>
<dbReference type="Proteomes" id="UP001589536">
    <property type="component" value="Unassembled WGS sequence"/>
</dbReference>
<reference evidence="5 6" key="1">
    <citation type="submission" date="2024-09" db="EMBL/GenBank/DDBJ databases">
        <authorList>
            <person name="Sun Q."/>
            <person name="Mori K."/>
        </authorList>
    </citation>
    <scope>NUCLEOTIDE SEQUENCE [LARGE SCALE GENOMIC DNA]</scope>
    <source>
        <strain evidence="5 6">JCM 13519</strain>
    </source>
</reference>
<comment type="caution">
    <text evidence="5">The sequence shown here is derived from an EMBL/GenBank/DDBJ whole genome shotgun (WGS) entry which is preliminary data.</text>
</comment>
<evidence type="ECO:0000259" key="4">
    <source>
        <dbReference type="Pfam" id="PF23359"/>
    </source>
</evidence>
<dbReference type="Gene3D" id="4.10.320.10">
    <property type="entry name" value="E3-binding domain"/>
    <property type="match status" value="1"/>
</dbReference>
<feature type="domain" description="Lsr2 dimerization" evidence="3">
    <location>
        <begin position="8"/>
        <end position="64"/>
    </location>
</feature>
<keyword evidence="1" id="KW-0238">DNA-binding</keyword>
<feature type="region of interest" description="Disordered" evidence="2">
    <location>
        <begin position="63"/>
        <end position="83"/>
    </location>
</feature>
<evidence type="ECO:0000313" key="5">
    <source>
        <dbReference type="EMBL" id="MFB9715566.1"/>
    </source>
</evidence>
<dbReference type="Pfam" id="PF11774">
    <property type="entry name" value="Lsr2"/>
    <property type="match status" value="1"/>
</dbReference>
<dbReference type="InterPro" id="IPR024412">
    <property type="entry name" value="Lsr2_dim_dom"/>
</dbReference>
<gene>
    <name evidence="5" type="ORF">ACFFPI_15800</name>
</gene>
<dbReference type="EMBL" id="JBHMBH010000034">
    <property type="protein sequence ID" value="MFB9715566.1"/>
    <property type="molecule type" value="Genomic_DNA"/>
</dbReference>
<evidence type="ECO:0000313" key="6">
    <source>
        <dbReference type="Proteomes" id="UP001589536"/>
    </source>
</evidence>
<proteinExistence type="predicted"/>
<keyword evidence="6" id="KW-1185">Reference proteome</keyword>
<feature type="domain" description="Lsr2 DNA-binding" evidence="4">
    <location>
        <begin position="80"/>
        <end position="112"/>
    </location>
</feature>
<evidence type="ECO:0000256" key="1">
    <source>
        <dbReference type="ARBA" id="ARBA00023125"/>
    </source>
</evidence>
<dbReference type="InterPro" id="IPR042261">
    <property type="entry name" value="Lsr2-like_dimerization"/>
</dbReference>
<dbReference type="RefSeq" id="WP_345052039.1">
    <property type="nucleotide sequence ID" value="NZ_BAABED010000001.1"/>
</dbReference>
<dbReference type="InterPro" id="IPR036625">
    <property type="entry name" value="E3-bd_dom_sf"/>
</dbReference>
<dbReference type="Gene3D" id="3.30.60.230">
    <property type="entry name" value="Lsr2, dimerization domain"/>
    <property type="match status" value="1"/>
</dbReference>
<organism evidence="5 6">
    <name type="scientific">Arthrobacter methylotrophus</name>
    <dbReference type="NCBI Taxonomy" id="121291"/>
    <lineage>
        <taxon>Bacteria</taxon>
        <taxon>Bacillati</taxon>
        <taxon>Actinomycetota</taxon>
        <taxon>Actinomycetes</taxon>
        <taxon>Micrococcales</taxon>
        <taxon>Micrococcaceae</taxon>
        <taxon>Arthrobacter</taxon>
    </lineage>
</organism>
<sequence>MIDNVFNMARKTVIVLKDDLDGSEAIVTVEFAIDGIEYEIDLNGEHASELRQTLGRFIEAARKSSGARGRPGLRQPPAGSRDAKAIRQWALEKGLKVNARGRVQGDIVEQYQTGH</sequence>
<evidence type="ECO:0000256" key="2">
    <source>
        <dbReference type="SAM" id="MobiDB-lite"/>
    </source>
</evidence>